<dbReference type="Proteomes" id="UP001153678">
    <property type="component" value="Unassembled WGS sequence"/>
</dbReference>
<dbReference type="EMBL" id="CAMKVN010001526">
    <property type="protein sequence ID" value="CAI2176617.1"/>
    <property type="molecule type" value="Genomic_DNA"/>
</dbReference>
<protein>
    <submittedName>
        <fullName evidence="1">3251_t:CDS:1</fullName>
    </submittedName>
</protein>
<sequence length="50" mass="5858">MSAAVIARLHLIQEEAKVYNALVERERSWREKSDNGSTNWLSRHWCPNCT</sequence>
<evidence type="ECO:0000313" key="2">
    <source>
        <dbReference type="Proteomes" id="UP001153678"/>
    </source>
</evidence>
<name>A0A9W4WW57_9GLOM</name>
<gene>
    <name evidence="1" type="ORF">FWILDA_LOCUS7671</name>
</gene>
<keyword evidence="2" id="KW-1185">Reference proteome</keyword>
<proteinExistence type="predicted"/>
<comment type="caution">
    <text evidence="1">The sequence shown here is derived from an EMBL/GenBank/DDBJ whole genome shotgun (WGS) entry which is preliminary data.</text>
</comment>
<evidence type="ECO:0000313" key="1">
    <source>
        <dbReference type="EMBL" id="CAI2176617.1"/>
    </source>
</evidence>
<dbReference type="AlphaFoldDB" id="A0A9W4WW57"/>
<accession>A0A9W4WW57</accession>
<organism evidence="1 2">
    <name type="scientific">Funneliformis geosporum</name>
    <dbReference type="NCBI Taxonomy" id="1117311"/>
    <lineage>
        <taxon>Eukaryota</taxon>
        <taxon>Fungi</taxon>
        <taxon>Fungi incertae sedis</taxon>
        <taxon>Mucoromycota</taxon>
        <taxon>Glomeromycotina</taxon>
        <taxon>Glomeromycetes</taxon>
        <taxon>Glomerales</taxon>
        <taxon>Glomeraceae</taxon>
        <taxon>Funneliformis</taxon>
    </lineage>
</organism>
<reference evidence="1" key="1">
    <citation type="submission" date="2022-08" db="EMBL/GenBank/DDBJ databases">
        <authorList>
            <person name="Kallberg Y."/>
            <person name="Tangrot J."/>
            <person name="Rosling A."/>
        </authorList>
    </citation>
    <scope>NUCLEOTIDE SEQUENCE</scope>
    <source>
        <strain evidence="1">Wild A</strain>
    </source>
</reference>